<dbReference type="InterPro" id="IPR003959">
    <property type="entry name" value="ATPase_AAA_core"/>
</dbReference>
<dbReference type="GO" id="GO:0016887">
    <property type="term" value="F:ATP hydrolysis activity"/>
    <property type="evidence" value="ECO:0007669"/>
    <property type="project" value="InterPro"/>
</dbReference>
<dbReference type="GO" id="GO:0005524">
    <property type="term" value="F:ATP binding"/>
    <property type="evidence" value="ECO:0007669"/>
    <property type="project" value="InterPro"/>
</dbReference>
<dbReference type="Proteomes" id="UP000464657">
    <property type="component" value="Chromosome"/>
</dbReference>
<keyword evidence="3" id="KW-1185">Reference proteome</keyword>
<organism evidence="2 3">
    <name type="scientific">Kordia antarctica</name>
    <dbReference type="NCBI Taxonomy" id="1218801"/>
    <lineage>
        <taxon>Bacteria</taxon>
        <taxon>Pseudomonadati</taxon>
        <taxon>Bacteroidota</taxon>
        <taxon>Flavobacteriia</taxon>
        <taxon>Flavobacteriales</taxon>
        <taxon>Flavobacteriaceae</taxon>
        <taxon>Kordia</taxon>
    </lineage>
</organism>
<dbReference type="RefSeq" id="WP_160129110.1">
    <property type="nucleotide sequence ID" value="NZ_CP019288.1"/>
</dbReference>
<dbReference type="KEGG" id="kan:IMCC3317_17640"/>
<protein>
    <recommendedName>
        <fullName evidence="1">ATPase AAA-type core domain-containing protein</fullName>
    </recommendedName>
</protein>
<sequence>MKQEVHINRPLNFNSLPAREFEEMVYHYFKDRIEKGFYKNVYDNAVLSSGVGEKGTDSILFLNGKVKAIVQCKRLQKNIGINLVLSEVLKFLLYHILEVKQNNKTSSSLIYDIEDFTYFIVASKDFTQKAKIFLADFKNKWQTQDVQKLLKKELTAKSFKSLKIENILPSIEELLNKLNIKMISAVDLDMRIRSNTDIMSRYFTEIKFSPTIVEKKNTLSDEQLISKAKFISNDITRVKAYFGKDETLNIIRPVRNSIINWVLKDLNENEMNIAVVSGNAGMGKTVVISQVYDKLIEDNIPVLSLKADRLTFTTIKELEDKLDIETSFLDFFTKFIGEHKTGVLLIDQIDALSQALSSNMKPLRFYDNLIQKFIGNPKVKIILSTRIYDLNYDPIISNYKGKKEFIIKELDKNTLLEILEKSDIKNISQFSDSFLKLLAVPLHLDVFLKIYSAELKLDEIKSLQDLYNQLWKYKILLKNGAKHTHLKSSRITKLIYEIAVKMYDTQQINIPELYFEDSYYDELNYLKSEGIIKGEDKIEFFHQSFFDYSFARNFVNNDINLTEDITSRHQGLFIRSKVKQIINYIRNVDPDKYSVNVIELLENKSIRFHLKLLVIQQIAFQDEPNILEQNIVKEIILKEKLLKDAFLSSYLGKGWLTFFIKNEIFRTEIEAGIEISKDQIIDVFKRFIFTDQNDILLEYYQSLKNSDIKDELIIDYLWRIIEVKNPLAIELIENVFKRNLDFHKEYWFHSILENAVKNFPEWVKNQVISNTKIKKGTSYKDREDYFFSKNHGSQLYETFWKTHSDIAYNLVKTIIGEIITKRSYELQGIIFYDQAFESYNGKNDSFHPHYEQLNELVDYLKETFLNNTDFVKNEVNYYLNSNYNTHIIIALSIINEFPEFLIEEAYSYFSDLKKFTVSFRFDEYLNYLLLDTFGKAYHLFTDSQRNYLNSHIIPNFYKDYEVRLIIRDNGEKVKNKFYGYTKYELLVSIKNNGNIHNKRLLKKYQELQRKFGEIEIKEPKETLVFVNRDVLEDANYNSFSDENWKASFKKYTHKNKSFNNWKHPSEFEHERKFSAYVSENPKKYLSLIEEIIFDDSISTTYVISGLEGLKNGQIEVDKLFDLFLKTITQRDINNDYDKSSLIRLVSYFPKHKKIYLEVLEFLKENALHGDEGKINTENIFNTGISSVRGAAANALIDYSFSEDTFDFICSTLELLVDNIRPSTRAAIIYELQYLIRHDKDRILNLFLNLSKDFHSGILKVSINPLQYLIHHGFSQLIVFFEQALKVKEADNEIGLLITIGFCNNYKGSEQLLNDFIIHNKPNSCVKTALEFIEKESKISGALKIVNRFLDIDDEELGGIYNRAFYHMNPKIFTDIEEFLENYVISEVGRYREYPFYDFLQKSTNDYPHKCIALAGKYKTHLAPDITKRHVQNEPLKVIINAYNAIREYDKKNRSLENAMDIFDDILQNDKYRDSSAFEVLRDIDSY</sequence>
<dbReference type="OrthoDB" id="811374at2"/>
<reference evidence="2 3" key="1">
    <citation type="journal article" date="2013" name="Int. J. Syst. Evol. Microbiol.">
        <title>Kordia antarctica sp. nov., isolated from Antarctic seawater.</title>
        <authorList>
            <person name="Baek K."/>
            <person name="Choi A."/>
            <person name="Kang I."/>
            <person name="Lee K."/>
            <person name="Cho J.C."/>
        </authorList>
    </citation>
    <scope>NUCLEOTIDE SEQUENCE [LARGE SCALE GENOMIC DNA]</scope>
    <source>
        <strain evidence="2 3">IMCC3317</strain>
    </source>
</reference>
<evidence type="ECO:0000313" key="2">
    <source>
        <dbReference type="EMBL" id="QHI36401.1"/>
    </source>
</evidence>
<dbReference type="Pfam" id="PF00004">
    <property type="entry name" value="AAA"/>
    <property type="match status" value="1"/>
</dbReference>
<feature type="domain" description="ATPase AAA-type core" evidence="1">
    <location>
        <begin position="276"/>
        <end position="390"/>
    </location>
</feature>
<evidence type="ECO:0000313" key="3">
    <source>
        <dbReference type="Proteomes" id="UP000464657"/>
    </source>
</evidence>
<dbReference type="EMBL" id="CP019288">
    <property type="protein sequence ID" value="QHI36401.1"/>
    <property type="molecule type" value="Genomic_DNA"/>
</dbReference>
<evidence type="ECO:0000259" key="1">
    <source>
        <dbReference type="Pfam" id="PF00004"/>
    </source>
</evidence>
<name>A0A7L4ZIR6_9FLAO</name>
<accession>A0A7L4ZIR6</accession>
<dbReference type="CDD" id="cd00009">
    <property type="entry name" value="AAA"/>
    <property type="match status" value="1"/>
</dbReference>
<gene>
    <name evidence="2" type="ORF">IMCC3317_17640</name>
</gene>
<dbReference type="SUPFAM" id="SSF52540">
    <property type="entry name" value="P-loop containing nucleoside triphosphate hydrolases"/>
    <property type="match status" value="1"/>
</dbReference>
<dbReference type="Gene3D" id="3.40.50.300">
    <property type="entry name" value="P-loop containing nucleotide triphosphate hydrolases"/>
    <property type="match status" value="1"/>
</dbReference>
<proteinExistence type="predicted"/>
<dbReference type="InterPro" id="IPR027417">
    <property type="entry name" value="P-loop_NTPase"/>
</dbReference>